<evidence type="ECO:0000313" key="4">
    <source>
        <dbReference type="Proteomes" id="UP001597010"/>
    </source>
</evidence>
<dbReference type="PANTHER" id="PTHR37302">
    <property type="entry name" value="SLR1116 PROTEIN"/>
    <property type="match status" value="1"/>
</dbReference>
<dbReference type="InterPro" id="IPR034660">
    <property type="entry name" value="DinB/YfiT-like"/>
</dbReference>
<dbReference type="SUPFAM" id="SSF109854">
    <property type="entry name" value="DinB/YfiT-like putative metalloenzymes"/>
    <property type="match status" value="1"/>
</dbReference>
<name>A0ABW3AUT6_9SPHI</name>
<organism evidence="3 4">
    <name type="scientific">Mucilaginibacter litoreus</name>
    <dbReference type="NCBI Taxonomy" id="1048221"/>
    <lineage>
        <taxon>Bacteria</taxon>
        <taxon>Pseudomonadati</taxon>
        <taxon>Bacteroidota</taxon>
        <taxon>Sphingobacteriia</taxon>
        <taxon>Sphingobacteriales</taxon>
        <taxon>Sphingobacteriaceae</taxon>
        <taxon>Mucilaginibacter</taxon>
    </lineage>
</organism>
<keyword evidence="2" id="KW-0479">Metal-binding</keyword>
<dbReference type="Pfam" id="PF05163">
    <property type="entry name" value="DinB"/>
    <property type="match status" value="1"/>
</dbReference>
<comment type="similarity">
    <text evidence="1">Belongs to the DinB family.</text>
</comment>
<evidence type="ECO:0000256" key="1">
    <source>
        <dbReference type="ARBA" id="ARBA00008635"/>
    </source>
</evidence>
<evidence type="ECO:0000313" key="3">
    <source>
        <dbReference type="EMBL" id="MFD0794099.1"/>
    </source>
</evidence>
<comment type="caution">
    <text evidence="3">The sequence shown here is derived from an EMBL/GenBank/DDBJ whole genome shotgun (WGS) entry which is preliminary data.</text>
</comment>
<dbReference type="RefSeq" id="WP_377114892.1">
    <property type="nucleotide sequence ID" value="NZ_JBHTHZ010000005.1"/>
</dbReference>
<gene>
    <name evidence="3" type="ORF">ACFQZX_10755</name>
</gene>
<keyword evidence="4" id="KW-1185">Reference proteome</keyword>
<evidence type="ECO:0000256" key="2">
    <source>
        <dbReference type="ARBA" id="ARBA00022723"/>
    </source>
</evidence>
<dbReference type="Proteomes" id="UP001597010">
    <property type="component" value="Unassembled WGS sequence"/>
</dbReference>
<dbReference type="Gene3D" id="1.20.120.450">
    <property type="entry name" value="dinb family like domain"/>
    <property type="match status" value="1"/>
</dbReference>
<reference evidence="4" key="1">
    <citation type="journal article" date="2019" name="Int. J. Syst. Evol. Microbiol.">
        <title>The Global Catalogue of Microorganisms (GCM) 10K type strain sequencing project: providing services to taxonomists for standard genome sequencing and annotation.</title>
        <authorList>
            <consortium name="The Broad Institute Genomics Platform"/>
            <consortium name="The Broad Institute Genome Sequencing Center for Infectious Disease"/>
            <person name="Wu L."/>
            <person name="Ma J."/>
        </authorList>
    </citation>
    <scope>NUCLEOTIDE SEQUENCE [LARGE SCALE GENOMIC DNA]</scope>
    <source>
        <strain evidence="4">CCUG 61484</strain>
    </source>
</reference>
<proteinExistence type="inferred from homology"/>
<dbReference type="InterPro" id="IPR007837">
    <property type="entry name" value="DinB"/>
</dbReference>
<sequence>MTNYFKRLFDYDQFANKQMIDLLLKTGAAGKPIDLMAHLLVAQQRWLTRCKYLPEPQTPLWPNWETTSLATFANSNFNEWMEYLDSLTTDDFDRIITYKNTKGVTFNDKLSDILAHVINHGTHHRAQIGWILKQSGTELPVSDYIMYIREQS</sequence>
<accession>A0ABW3AUT6</accession>
<dbReference type="PANTHER" id="PTHR37302:SF3">
    <property type="entry name" value="DAMAGE-INDUCIBLE PROTEIN DINB"/>
    <property type="match status" value="1"/>
</dbReference>
<protein>
    <submittedName>
        <fullName evidence="3">DinB family protein</fullName>
    </submittedName>
</protein>
<dbReference type="EMBL" id="JBHTHZ010000005">
    <property type="protein sequence ID" value="MFD0794099.1"/>
    <property type="molecule type" value="Genomic_DNA"/>
</dbReference>